<feature type="domain" description="Myb-like" evidence="2">
    <location>
        <begin position="177"/>
        <end position="225"/>
    </location>
</feature>
<evidence type="ECO:0000313" key="4">
    <source>
        <dbReference type="Proteomes" id="UP000253153"/>
    </source>
</evidence>
<dbReference type="OrthoDB" id="5154006at2759"/>
<dbReference type="EMBL" id="QKXC01000215">
    <property type="protein sequence ID" value="RBR11439.1"/>
    <property type="molecule type" value="Genomic_DNA"/>
</dbReference>
<feature type="region of interest" description="Disordered" evidence="1">
    <location>
        <begin position="111"/>
        <end position="166"/>
    </location>
</feature>
<dbReference type="InterPro" id="IPR001005">
    <property type="entry name" value="SANT/Myb"/>
</dbReference>
<proteinExistence type="predicted"/>
<gene>
    <name evidence="3" type="ORF">FIESC28_09053</name>
</gene>
<accession>A0A366R2T8</accession>
<keyword evidence="4" id="KW-1185">Reference proteome</keyword>
<feature type="compositionally biased region" description="Basic residues" evidence="1">
    <location>
        <begin position="136"/>
        <end position="149"/>
    </location>
</feature>
<evidence type="ECO:0000256" key="1">
    <source>
        <dbReference type="SAM" id="MobiDB-lite"/>
    </source>
</evidence>
<dbReference type="RefSeq" id="XP_031012768.1">
    <property type="nucleotide sequence ID" value="XM_031163190.1"/>
</dbReference>
<reference evidence="3 4" key="1">
    <citation type="submission" date="2018-06" db="EMBL/GenBank/DDBJ databases">
        <title>Fusarium incarnatum-equiseti species complex species 28.</title>
        <authorList>
            <person name="Gardiner D.M."/>
        </authorList>
    </citation>
    <scope>NUCLEOTIDE SEQUENCE [LARGE SCALE GENOMIC DNA]</scope>
    <source>
        <strain evidence="3 4">FIESC_28</strain>
    </source>
</reference>
<comment type="caution">
    <text evidence="3">The sequence shown here is derived from an EMBL/GenBank/DDBJ whole genome shotgun (WGS) entry which is preliminary data.</text>
</comment>
<feature type="compositionally biased region" description="Polar residues" evidence="1">
    <location>
        <begin position="353"/>
        <end position="368"/>
    </location>
</feature>
<feature type="region of interest" description="Disordered" evidence="1">
    <location>
        <begin position="229"/>
        <end position="370"/>
    </location>
</feature>
<dbReference type="GeneID" id="41998486"/>
<feature type="compositionally biased region" description="Polar residues" evidence="1">
    <location>
        <begin position="151"/>
        <end position="166"/>
    </location>
</feature>
<sequence length="486" mass="53879">MTTPLSPESFHGSINQIIMSRKNALPNLPELPGDTVAMRPVELEGSPAYGLSASSGGYDSSEYESSMSNVAPTGPCNKTHAMKCTKACCKGKAKARCKDLRVKIITPSQAEFPSSEGAKSSGDESTASTWSSNLKNKNRKAKGKGKASRAHYSTENESSGQTDEASTDLNTAIKYSNPVVEDPNWSVSEDYRLRSMKEAGETWRFISTSLCKTQNDVRARWKVLERQAIASDATTEPETDGATTEGETSELVDDHETTSNNNTSDQVDEPEETSENGSEVEDGDESSGSDSTEEQDDTDEDEESIVKPKGKPVGNTFTRNKWHKGLRNSKVANENKWAKARAKAKTEEECDSPSETGKGTSDNASEASSCLEYGDPEKHHQMRYLQDHIYKEMYPAEIHPQPDAYLNQRDCDLLATIDSKYKRSRWLEMQANFYNVTGRMVPLEAIRDRCERAEAEEDRSAARKLERRIKRVETWIDGQGQGNSDE</sequence>
<evidence type="ECO:0000313" key="3">
    <source>
        <dbReference type="EMBL" id="RBR11439.1"/>
    </source>
</evidence>
<dbReference type="PROSITE" id="PS50090">
    <property type="entry name" value="MYB_LIKE"/>
    <property type="match status" value="1"/>
</dbReference>
<protein>
    <recommendedName>
        <fullName evidence="2">Myb-like domain-containing protein</fullName>
    </recommendedName>
</protein>
<evidence type="ECO:0000259" key="2">
    <source>
        <dbReference type="PROSITE" id="PS50090"/>
    </source>
</evidence>
<feature type="compositionally biased region" description="Polar residues" evidence="1">
    <location>
        <begin position="123"/>
        <end position="134"/>
    </location>
</feature>
<name>A0A366R2T8_9HYPO</name>
<dbReference type="Proteomes" id="UP000253153">
    <property type="component" value="Unassembled WGS sequence"/>
</dbReference>
<feature type="compositionally biased region" description="Acidic residues" evidence="1">
    <location>
        <begin position="266"/>
        <end position="303"/>
    </location>
</feature>
<dbReference type="AlphaFoldDB" id="A0A366R2T8"/>
<feature type="compositionally biased region" description="Polar residues" evidence="1">
    <location>
        <begin position="232"/>
        <end position="246"/>
    </location>
</feature>
<organism evidence="3 4">
    <name type="scientific">Fusarium coffeatum</name>
    <dbReference type="NCBI Taxonomy" id="231269"/>
    <lineage>
        <taxon>Eukaryota</taxon>
        <taxon>Fungi</taxon>
        <taxon>Dikarya</taxon>
        <taxon>Ascomycota</taxon>
        <taxon>Pezizomycotina</taxon>
        <taxon>Sordariomycetes</taxon>
        <taxon>Hypocreomycetidae</taxon>
        <taxon>Hypocreales</taxon>
        <taxon>Nectriaceae</taxon>
        <taxon>Fusarium</taxon>
        <taxon>Fusarium incarnatum-equiseti species complex</taxon>
    </lineage>
</organism>